<dbReference type="EMBL" id="LAVV01000940">
    <property type="protein sequence ID" value="KNZ63925.1"/>
    <property type="molecule type" value="Genomic_DNA"/>
</dbReference>
<reference evidence="1 2" key="1">
    <citation type="submission" date="2015-08" db="EMBL/GenBank/DDBJ databases">
        <title>Next Generation Sequencing and Analysis of the Genome of Puccinia sorghi L Schw, the Causal Agent of Maize Common Rust.</title>
        <authorList>
            <person name="Rochi L."/>
            <person name="Burguener G."/>
            <person name="Darino M."/>
            <person name="Turjanski A."/>
            <person name="Kreff E."/>
            <person name="Dieguez M.J."/>
            <person name="Sacco F."/>
        </authorList>
    </citation>
    <scope>NUCLEOTIDE SEQUENCE [LARGE SCALE GENOMIC DNA]</scope>
    <source>
        <strain evidence="1 2">RO10H11247</strain>
    </source>
</reference>
<dbReference type="VEuPathDB" id="FungiDB:VP01_10847g1"/>
<gene>
    <name evidence="1" type="ORF">VP01_10847g1</name>
</gene>
<name>A0A0L6VUM9_9BASI</name>
<accession>A0A0L6VUM9</accession>
<organism evidence="1 2">
    <name type="scientific">Puccinia sorghi</name>
    <dbReference type="NCBI Taxonomy" id="27349"/>
    <lineage>
        <taxon>Eukaryota</taxon>
        <taxon>Fungi</taxon>
        <taxon>Dikarya</taxon>
        <taxon>Basidiomycota</taxon>
        <taxon>Pucciniomycotina</taxon>
        <taxon>Pucciniomycetes</taxon>
        <taxon>Pucciniales</taxon>
        <taxon>Pucciniaceae</taxon>
        <taxon>Puccinia</taxon>
    </lineage>
</organism>
<evidence type="ECO:0000313" key="1">
    <source>
        <dbReference type="EMBL" id="KNZ63925.1"/>
    </source>
</evidence>
<protein>
    <recommendedName>
        <fullName evidence="3">DUF4939 domain-containing protein</fullName>
    </recommendedName>
</protein>
<evidence type="ECO:0000313" key="2">
    <source>
        <dbReference type="Proteomes" id="UP000037035"/>
    </source>
</evidence>
<feature type="non-terminal residue" evidence="1">
    <location>
        <position position="1"/>
    </location>
</feature>
<keyword evidence="2" id="KW-1185">Reference proteome</keyword>
<evidence type="ECO:0008006" key="3">
    <source>
        <dbReference type="Google" id="ProtNLM"/>
    </source>
</evidence>
<dbReference type="Proteomes" id="UP000037035">
    <property type="component" value="Unassembled WGS sequence"/>
</dbReference>
<sequence length="159" mass="17688">AQAFLQQTGLYCLAHPDRFPDDRSKIIFMLTNLSGDAAKWAQLLNQRVLNKSDPDVTPPTLAKFITTIRKRGVLPAVQRPRLQFHLERPLVSLYRGGLKENIQIAILSSGKAFLTHPDIQALAMQLGNSSNAGKLVIYIETAQRRRTPADLPDPFASLT</sequence>
<dbReference type="AlphaFoldDB" id="A0A0L6VUM9"/>
<proteinExistence type="predicted"/>
<comment type="caution">
    <text evidence="1">The sequence shown here is derived from an EMBL/GenBank/DDBJ whole genome shotgun (WGS) entry which is preliminary data.</text>
</comment>
<dbReference type="OrthoDB" id="5552562at2759"/>